<gene>
    <name evidence="8" type="ORF">MARLIPOL_06699</name>
</gene>
<dbReference type="Proteomes" id="UP000016540">
    <property type="component" value="Unassembled WGS sequence"/>
</dbReference>
<sequence>MHKRWTMLVSGKVQGVYYRASTEDVARRLRLTGYARNLPDGRVEVVAEGAHEDLQALRDWCEEGPPAAAVDNINATESPATGEFTNFGVR</sequence>
<evidence type="ECO:0000256" key="3">
    <source>
        <dbReference type="ARBA" id="ARBA00015991"/>
    </source>
</evidence>
<dbReference type="InterPro" id="IPR017968">
    <property type="entry name" value="Acylphosphatase_CS"/>
</dbReference>
<comment type="catalytic activity">
    <reaction evidence="4 5">
        <text>an acyl phosphate + H2O = a carboxylate + phosphate + H(+)</text>
        <dbReference type="Rhea" id="RHEA:14965"/>
        <dbReference type="ChEBI" id="CHEBI:15377"/>
        <dbReference type="ChEBI" id="CHEBI:15378"/>
        <dbReference type="ChEBI" id="CHEBI:29067"/>
        <dbReference type="ChEBI" id="CHEBI:43474"/>
        <dbReference type="ChEBI" id="CHEBI:59918"/>
        <dbReference type="EC" id="3.6.1.7"/>
    </reaction>
</comment>
<reference evidence="8 9" key="1">
    <citation type="journal article" date="2013" name="Genome Announc.">
        <title>Draft Genome Sequence of the Moderately Halophilic Bacterium Marinobacter lipolyticus Strain SM19.</title>
        <authorList>
            <person name="Papke R.T."/>
            <person name="de la Haba R.R."/>
            <person name="Infante-Dominguez C."/>
            <person name="Perez D."/>
            <person name="Sanchez-Porro C."/>
            <person name="Lapierre P."/>
            <person name="Ventosa A."/>
        </authorList>
    </citation>
    <scope>NUCLEOTIDE SEQUENCE [LARGE SCALE GENOMIC DNA]</scope>
    <source>
        <strain evidence="8 9">SM19</strain>
    </source>
</reference>
<feature type="domain" description="Acylphosphatase-like" evidence="7">
    <location>
        <begin position="4"/>
        <end position="90"/>
    </location>
</feature>
<proteinExistence type="inferred from homology"/>
<protein>
    <recommendedName>
        <fullName evidence="3 5">acylphosphatase</fullName>
        <ecNumber evidence="2 5">3.6.1.7</ecNumber>
    </recommendedName>
</protein>
<dbReference type="PATRIC" id="fig|1318628.3.peg.1340"/>
<feature type="active site" evidence="5">
    <location>
        <position position="19"/>
    </location>
</feature>
<comment type="caution">
    <text evidence="8">The sequence shown here is derived from an EMBL/GenBank/DDBJ whole genome shotgun (WGS) entry which is preliminary data.</text>
</comment>
<organism evidence="8 9">
    <name type="scientific">Marinobacter lipolyticus SM19</name>
    <dbReference type="NCBI Taxonomy" id="1318628"/>
    <lineage>
        <taxon>Bacteria</taxon>
        <taxon>Pseudomonadati</taxon>
        <taxon>Pseudomonadota</taxon>
        <taxon>Gammaproteobacteria</taxon>
        <taxon>Pseudomonadales</taxon>
        <taxon>Marinobacteraceae</taxon>
        <taxon>Marinobacter</taxon>
    </lineage>
</organism>
<dbReference type="HOGENOM" id="CLU_141932_1_0_6"/>
<dbReference type="PROSITE" id="PS51160">
    <property type="entry name" value="ACYLPHOSPHATASE_3"/>
    <property type="match status" value="1"/>
</dbReference>
<dbReference type="GO" id="GO:0003998">
    <property type="term" value="F:acylphosphatase activity"/>
    <property type="evidence" value="ECO:0007669"/>
    <property type="project" value="UniProtKB-EC"/>
</dbReference>
<evidence type="ECO:0000256" key="2">
    <source>
        <dbReference type="ARBA" id="ARBA00012150"/>
    </source>
</evidence>
<dbReference type="InterPro" id="IPR036046">
    <property type="entry name" value="Acylphosphatase-like_dom_sf"/>
</dbReference>
<comment type="similarity">
    <text evidence="1 6">Belongs to the acylphosphatase family.</text>
</comment>
<keyword evidence="9" id="KW-1185">Reference proteome</keyword>
<evidence type="ECO:0000256" key="4">
    <source>
        <dbReference type="ARBA" id="ARBA00047645"/>
    </source>
</evidence>
<evidence type="ECO:0000313" key="8">
    <source>
        <dbReference type="EMBL" id="EON92419.1"/>
    </source>
</evidence>
<dbReference type="PROSITE" id="PS00151">
    <property type="entry name" value="ACYLPHOSPHATASE_2"/>
    <property type="match status" value="1"/>
</dbReference>
<dbReference type="EMBL" id="ASAD01000010">
    <property type="protein sequence ID" value="EON92419.1"/>
    <property type="molecule type" value="Genomic_DNA"/>
</dbReference>
<dbReference type="STRING" id="1318628.MARLIPOL_06699"/>
<evidence type="ECO:0000256" key="1">
    <source>
        <dbReference type="ARBA" id="ARBA00005614"/>
    </source>
</evidence>
<dbReference type="Gene3D" id="3.30.70.100">
    <property type="match status" value="1"/>
</dbReference>
<dbReference type="InterPro" id="IPR001792">
    <property type="entry name" value="Acylphosphatase-like_dom"/>
</dbReference>
<dbReference type="SUPFAM" id="SSF54975">
    <property type="entry name" value="Acylphosphatase/BLUF domain-like"/>
    <property type="match status" value="1"/>
</dbReference>
<evidence type="ECO:0000256" key="6">
    <source>
        <dbReference type="RuleBase" id="RU004168"/>
    </source>
</evidence>
<name>R8B1H4_9GAMM</name>
<dbReference type="EC" id="3.6.1.7" evidence="2 5"/>
<feature type="active site" evidence="5">
    <location>
        <position position="37"/>
    </location>
</feature>
<keyword evidence="5" id="KW-0378">Hydrolase</keyword>
<evidence type="ECO:0000256" key="5">
    <source>
        <dbReference type="PROSITE-ProRule" id="PRU00520"/>
    </source>
</evidence>
<dbReference type="InterPro" id="IPR020456">
    <property type="entry name" value="Acylphosphatase"/>
</dbReference>
<dbReference type="RefSeq" id="WP_012137345.1">
    <property type="nucleotide sequence ID" value="NZ_KE007317.1"/>
</dbReference>
<evidence type="ECO:0000259" key="7">
    <source>
        <dbReference type="PROSITE" id="PS51160"/>
    </source>
</evidence>
<dbReference type="PANTHER" id="PTHR47268">
    <property type="entry name" value="ACYLPHOSPHATASE"/>
    <property type="match status" value="1"/>
</dbReference>
<evidence type="ECO:0000313" key="9">
    <source>
        <dbReference type="Proteomes" id="UP000016540"/>
    </source>
</evidence>
<dbReference type="eggNOG" id="COG1254">
    <property type="taxonomic scope" value="Bacteria"/>
</dbReference>
<accession>R8B1H4</accession>
<dbReference type="Pfam" id="PF00708">
    <property type="entry name" value="Acylphosphatase"/>
    <property type="match status" value="1"/>
</dbReference>
<dbReference type="AlphaFoldDB" id="R8B1H4"/>
<dbReference type="PANTHER" id="PTHR47268:SF4">
    <property type="entry name" value="ACYLPHOSPHATASE"/>
    <property type="match status" value="1"/>
</dbReference>